<dbReference type="AlphaFoldDB" id="A0ABD1EWP9"/>
<dbReference type="InterPro" id="IPR019329">
    <property type="entry name" value="NADH_UbQ_OxRdtase_ESSS_su"/>
</dbReference>
<keyword evidence="8" id="KW-0999">Mitochondrion inner membrane</keyword>
<proteinExistence type="inferred from homology"/>
<evidence type="ECO:0000256" key="5">
    <source>
        <dbReference type="ARBA" id="ARBA00022448"/>
    </source>
</evidence>
<dbReference type="EMBL" id="JBDJPC010000005">
    <property type="protein sequence ID" value="KAL1501831.1"/>
    <property type="molecule type" value="Genomic_DNA"/>
</dbReference>
<evidence type="ECO:0000256" key="10">
    <source>
        <dbReference type="ARBA" id="ARBA00022982"/>
    </source>
</evidence>
<keyword evidence="12" id="KW-0496">Mitochondrion</keyword>
<organism evidence="18 19">
    <name type="scientific">Hypothenemus hampei</name>
    <name type="common">Coffee berry borer</name>
    <dbReference type="NCBI Taxonomy" id="57062"/>
    <lineage>
        <taxon>Eukaryota</taxon>
        <taxon>Metazoa</taxon>
        <taxon>Ecdysozoa</taxon>
        <taxon>Arthropoda</taxon>
        <taxon>Hexapoda</taxon>
        <taxon>Insecta</taxon>
        <taxon>Pterygota</taxon>
        <taxon>Neoptera</taxon>
        <taxon>Endopterygota</taxon>
        <taxon>Coleoptera</taxon>
        <taxon>Polyphaga</taxon>
        <taxon>Cucujiformia</taxon>
        <taxon>Curculionidae</taxon>
        <taxon>Scolytinae</taxon>
        <taxon>Hypothenemus</taxon>
    </lineage>
</organism>
<evidence type="ECO:0000256" key="14">
    <source>
        <dbReference type="ARBA" id="ARBA00030753"/>
    </source>
</evidence>
<comment type="subunit">
    <text evidence="16">Complex I is composed of 45 different subunits. Interacts with BCAP31.</text>
</comment>
<feature type="transmembrane region" description="Helical" evidence="17">
    <location>
        <begin position="72"/>
        <end position="91"/>
    </location>
</feature>
<evidence type="ECO:0000256" key="8">
    <source>
        <dbReference type="ARBA" id="ARBA00022792"/>
    </source>
</evidence>
<dbReference type="GO" id="GO:0005743">
    <property type="term" value="C:mitochondrial inner membrane"/>
    <property type="evidence" value="ECO:0007669"/>
    <property type="project" value="UniProtKB-SubCell"/>
</dbReference>
<evidence type="ECO:0000313" key="19">
    <source>
        <dbReference type="Proteomes" id="UP001566132"/>
    </source>
</evidence>
<reference evidence="18 19" key="1">
    <citation type="submission" date="2024-05" db="EMBL/GenBank/DDBJ databases">
        <title>Genetic variation in Jamaican populations of the coffee berry borer (Hypothenemus hampei).</title>
        <authorList>
            <person name="Errbii M."/>
            <person name="Myrie A."/>
        </authorList>
    </citation>
    <scope>NUCLEOTIDE SEQUENCE [LARGE SCALE GENOMIC DNA]</scope>
    <source>
        <strain evidence="18">JA-Hopewell-2020-01-JO</strain>
        <tissue evidence="18">Whole body</tissue>
    </source>
</reference>
<gene>
    <name evidence="18" type="ORF">ABEB36_007084</name>
</gene>
<dbReference type="Proteomes" id="UP001566132">
    <property type="component" value="Unassembled WGS sequence"/>
</dbReference>
<evidence type="ECO:0000256" key="2">
    <source>
        <dbReference type="ARBA" id="ARBA00004434"/>
    </source>
</evidence>
<accession>A0ABD1EWP9</accession>
<evidence type="ECO:0000256" key="11">
    <source>
        <dbReference type="ARBA" id="ARBA00022989"/>
    </source>
</evidence>
<keyword evidence="7 17" id="KW-0812">Transmembrane</keyword>
<evidence type="ECO:0000256" key="9">
    <source>
        <dbReference type="ARBA" id="ARBA00022946"/>
    </source>
</evidence>
<evidence type="ECO:0000256" key="15">
    <source>
        <dbReference type="ARBA" id="ARBA00031387"/>
    </source>
</evidence>
<evidence type="ECO:0000256" key="12">
    <source>
        <dbReference type="ARBA" id="ARBA00023128"/>
    </source>
</evidence>
<evidence type="ECO:0000256" key="13">
    <source>
        <dbReference type="ARBA" id="ARBA00023136"/>
    </source>
</evidence>
<dbReference type="PANTHER" id="PTHR13327:SF0">
    <property type="entry name" value="NADH DEHYDROGENASE [UBIQUINONE] 1 BETA SUBCOMPLEX SUBUNIT 11, MITOCHONDRIAL"/>
    <property type="match status" value="1"/>
</dbReference>
<evidence type="ECO:0000256" key="17">
    <source>
        <dbReference type="SAM" id="Phobius"/>
    </source>
</evidence>
<comment type="similarity">
    <text evidence="3">Belongs to the complex I NDUFB11 subunit family.</text>
</comment>
<name>A0ABD1EWP9_HYPHA</name>
<evidence type="ECO:0000313" key="18">
    <source>
        <dbReference type="EMBL" id="KAL1501831.1"/>
    </source>
</evidence>
<dbReference type="PANTHER" id="PTHR13327">
    <property type="entry name" value="NADH-UBIQUINONE OXIDOREDUCTASE ESSS SUBUNIT, MITOCHONDRIAL PRECURSOR"/>
    <property type="match status" value="1"/>
</dbReference>
<comment type="caution">
    <text evidence="18">The sequence shown here is derived from an EMBL/GenBank/DDBJ whole genome shotgun (WGS) entry which is preliminary data.</text>
</comment>
<comment type="subcellular location">
    <subcellularLocation>
        <location evidence="2">Mitochondrion inner membrane</location>
        <topology evidence="2">Single-pass membrane protein</topology>
    </subcellularLocation>
</comment>
<evidence type="ECO:0000256" key="3">
    <source>
        <dbReference type="ARBA" id="ARBA00008915"/>
    </source>
</evidence>
<keyword evidence="5" id="KW-0813">Transport</keyword>
<sequence length="144" mass="16727">MSNLPQINRLIVQRLRPLFQRRFVSTSKKNNETVTADVCKTNVKTKSQEQNWMSYGFEYKSKEDDRRAMHSIMFASISLCLVVGGYIWAYAPNYSLRDWSVREAYLEIRRREASGAPLVDPNLIPPEKIVLPTDEELDDTEIII</sequence>
<evidence type="ECO:0000256" key="16">
    <source>
        <dbReference type="ARBA" id="ARBA00046528"/>
    </source>
</evidence>
<comment type="function">
    <text evidence="1">Accessory subunit of the mitochondrial membrane respiratory chain NADH dehydrogenase (Complex I), that is believed not to be involved in catalysis. Complex I functions in the transfer of electrons from NADH to the respiratory chain. The immediate electron acceptor for the enzyme is believed to be ubiquinone.</text>
</comment>
<keyword evidence="10" id="KW-0249">Electron transport</keyword>
<protein>
    <recommendedName>
        <fullName evidence="4">NADH dehydrogenase [ubiquinone] 1 beta subcomplex subunit 11, mitochondrial</fullName>
    </recommendedName>
    <alternativeName>
        <fullName evidence="15">Complex I-ESSS</fullName>
    </alternativeName>
    <alternativeName>
        <fullName evidence="14">NADH-ubiquinone oxidoreductase ESSS subunit</fullName>
    </alternativeName>
</protein>
<keyword evidence="9" id="KW-0809">Transit peptide</keyword>
<evidence type="ECO:0000256" key="4">
    <source>
        <dbReference type="ARBA" id="ARBA00018632"/>
    </source>
</evidence>
<keyword evidence="19" id="KW-1185">Reference proteome</keyword>
<evidence type="ECO:0000256" key="1">
    <source>
        <dbReference type="ARBA" id="ARBA00003195"/>
    </source>
</evidence>
<dbReference type="Pfam" id="PF10183">
    <property type="entry name" value="ESSS"/>
    <property type="match status" value="1"/>
</dbReference>
<keyword evidence="11 17" id="KW-1133">Transmembrane helix</keyword>
<evidence type="ECO:0000256" key="6">
    <source>
        <dbReference type="ARBA" id="ARBA00022660"/>
    </source>
</evidence>
<evidence type="ECO:0000256" key="7">
    <source>
        <dbReference type="ARBA" id="ARBA00022692"/>
    </source>
</evidence>
<keyword evidence="13 17" id="KW-0472">Membrane</keyword>
<keyword evidence="6" id="KW-0679">Respiratory chain</keyword>